<reference evidence="5 6" key="1">
    <citation type="submission" date="2024-01" db="EMBL/GenBank/DDBJ databases">
        <title>Genome assemblies of Stephania.</title>
        <authorList>
            <person name="Yang L."/>
        </authorList>
    </citation>
    <scope>NUCLEOTIDE SEQUENCE [LARGE SCALE GENOMIC DNA]</scope>
    <source>
        <strain evidence="5">YNDBR</strain>
        <tissue evidence="5">Leaf</tissue>
    </source>
</reference>
<evidence type="ECO:0000256" key="2">
    <source>
        <dbReference type="ARBA" id="ARBA00022801"/>
    </source>
</evidence>
<dbReference type="GO" id="GO:0016787">
    <property type="term" value="F:hydrolase activity"/>
    <property type="evidence" value="ECO:0007669"/>
    <property type="project" value="UniProtKB-KW"/>
</dbReference>
<dbReference type="PANTHER" id="PTHR45766">
    <property type="entry name" value="DNA ANNEALING HELICASE AND ENDONUCLEASE ZRANB3 FAMILY MEMBER"/>
    <property type="match status" value="1"/>
</dbReference>
<dbReference type="GO" id="GO:0043596">
    <property type="term" value="C:nuclear replication fork"/>
    <property type="evidence" value="ECO:0007669"/>
    <property type="project" value="TreeGrafter"/>
</dbReference>
<protein>
    <submittedName>
        <fullName evidence="5">Uncharacterized protein</fullName>
    </submittedName>
</protein>
<evidence type="ECO:0000256" key="1">
    <source>
        <dbReference type="ARBA" id="ARBA00022741"/>
    </source>
</evidence>
<dbReference type="GO" id="GO:0031297">
    <property type="term" value="P:replication fork processing"/>
    <property type="evidence" value="ECO:0007669"/>
    <property type="project" value="TreeGrafter"/>
</dbReference>
<proteinExistence type="predicted"/>
<evidence type="ECO:0000313" key="5">
    <source>
        <dbReference type="EMBL" id="KAK9114580.1"/>
    </source>
</evidence>
<evidence type="ECO:0000256" key="3">
    <source>
        <dbReference type="ARBA" id="ARBA00022806"/>
    </source>
</evidence>
<dbReference type="GO" id="GO:0004386">
    <property type="term" value="F:helicase activity"/>
    <property type="evidence" value="ECO:0007669"/>
    <property type="project" value="UniProtKB-KW"/>
</dbReference>
<keyword evidence="3" id="KW-0347">Helicase</keyword>
<evidence type="ECO:0000313" key="6">
    <source>
        <dbReference type="Proteomes" id="UP001420932"/>
    </source>
</evidence>
<gene>
    <name evidence="5" type="ORF">Syun_021377</name>
</gene>
<accession>A0AAP0NR08</accession>
<dbReference type="GO" id="GO:0006281">
    <property type="term" value="P:DNA repair"/>
    <property type="evidence" value="ECO:0007669"/>
    <property type="project" value="TreeGrafter"/>
</dbReference>
<comment type="caution">
    <text evidence="5">The sequence shown here is derived from an EMBL/GenBank/DDBJ whole genome shotgun (WGS) entry which is preliminary data.</text>
</comment>
<dbReference type="GO" id="GO:0004520">
    <property type="term" value="F:DNA endonuclease activity"/>
    <property type="evidence" value="ECO:0007669"/>
    <property type="project" value="TreeGrafter"/>
</dbReference>
<dbReference type="EMBL" id="JBBNAF010000009">
    <property type="protein sequence ID" value="KAK9114580.1"/>
    <property type="molecule type" value="Genomic_DNA"/>
</dbReference>
<keyword evidence="2" id="KW-0378">Hydrolase</keyword>
<sequence>MRVDIYCVSLSLLHLFIVSVRIWLAEIEGLLRSSEVYHSQFLLLNELEALYPDVYRNVHEYGNRYCKGGVFGIYQGASNHEELHNLMKATIMIRRLKKDVLSELPVKCRQQMLSLQVVPHDFFIDAQVFLDLAEKDVKQINALFRESVALSIGDWFFDRVGVSAIDCPYPCLRVLPNLSYVLRESDIIKTTRICYTNLRDQAMRLCDTSMHMERTFQKDNFNHLNEKYDTDAPGIARTAPPTIVASVKPQIVPTPMSATPPPALTLAPTIAPYWGMCPNDALRVFDEMLERDLVAWIN</sequence>
<evidence type="ECO:0000256" key="4">
    <source>
        <dbReference type="ARBA" id="ARBA00022840"/>
    </source>
</evidence>
<dbReference type="PANTHER" id="PTHR45766:SF3">
    <property type="entry name" value="DNA ANNEALING HELICASE AND ENDONUCLEASE ZRANB3"/>
    <property type="match status" value="1"/>
</dbReference>
<dbReference type="GO" id="GO:0005524">
    <property type="term" value="F:ATP binding"/>
    <property type="evidence" value="ECO:0007669"/>
    <property type="project" value="UniProtKB-KW"/>
</dbReference>
<dbReference type="Proteomes" id="UP001420932">
    <property type="component" value="Unassembled WGS sequence"/>
</dbReference>
<keyword evidence="6" id="KW-1185">Reference proteome</keyword>
<dbReference type="AlphaFoldDB" id="A0AAP0NR08"/>
<keyword evidence="1" id="KW-0547">Nucleotide-binding</keyword>
<name>A0AAP0NR08_9MAGN</name>
<organism evidence="5 6">
    <name type="scientific">Stephania yunnanensis</name>
    <dbReference type="NCBI Taxonomy" id="152371"/>
    <lineage>
        <taxon>Eukaryota</taxon>
        <taxon>Viridiplantae</taxon>
        <taxon>Streptophyta</taxon>
        <taxon>Embryophyta</taxon>
        <taxon>Tracheophyta</taxon>
        <taxon>Spermatophyta</taxon>
        <taxon>Magnoliopsida</taxon>
        <taxon>Ranunculales</taxon>
        <taxon>Menispermaceae</taxon>
        <taxon>Menispermoideae</taxon>
        <taxon>Cissampelideae</taxon>
        <taxon>Stephania</taxon>
    </lineage>
</organism>
<keyword evidence="4" id="KW-0067">ATP-binding</keyword>